<keyword evidence="2" id="KW-0472">Membrane</keyword>
<keyword evidence="4" id="KW-0378">Hydrolase</keyword>
<feature type="compositionally biased region" description="Low complexity" evidence="1">
    <location>
        <begin position="11"/>
        <end position="31"/>
    </location>
</feature>
<organism evidence="4 5">
    <name type="scientific">Microbacterium thalli</name>
    <dbReference type="NCBI Taxonomy" id="3027921"/>
    <lineage>
        <taxon>Bacteria</taxon>
        <taxon>Bacillati</taxon>
        <taxon>Actinomycetota</taxon>
        <taxon>Actinomycetes</taxon>
        <taxon>Micrococcales</taxon>
        <taxon>Microbacteriaceae</taxon>
        <taxon>Microbacterium</taxon>
    </lineage>
</organism>
<name>A0ABT5SDB1_9MICO</name>
<keyword evidence="2" id="KW-1133">Transmembrane helix</keyword>
<keyword evidence="2" id="KW-0812">Transmembrane</keyword>
<proteinExistence type="predicted"/>
<feature type="transmembrane region" description="Helical" evidence="2">
    <location>
        <begin position="45"/>
        <end position="66"/>
    </location>
</feature>
<evidence type="ECO:0000256" key="1">
    <source>
        <dbReference type="SAM" id="MobiDB-lite"/>
    </source>
</evidence>
<feature type="region of interest" description="Disordered" evidence="1">
    <location>
        <begin position="1"/>
        <end position="37"/>
    </location>
</feature>
<dbReference type="SUPFAM" id="SSF53474">
    <property type="entry name" value="alpha/beta-Hydrolases"/>
    <property type="match status" value="1"/>
</dbReference>
<reference evidence="4 5" key="1">
    <citation type="submission" date="2023-02" db="EMBL/GenBank/DDBJ databases">
        <title>Study of novel species of the Microbacterium genus.</title>
        <authorList>
            <person name="Arroyo-Herrera I."/>
            <person name="Roman-Ponce B."/>
            <person name="Vasquez-Murrieta M.S."/>
        </authorList>
    </citation>
    <scope>NUCLEOTIDE SEQUENCE [LARGE SCALE GENOMIC DNA]</scope>
    <source>
        <strain evidence="4 5">NE1TT3</strain>
    </source>
</reference>
<gene>
    <name evidence="4" type="ORF">PUW80_00270</name>
</gene>
<dbReference type="RefSeq" id="WP_274263562.1">
    <property type="nucleotide sequence ID" value="NZ_JAQZCI010000001.1"/>
</dbReference>
<keyword evidence="5" id="KW-1185">Reference proteome</keyword>
<evidence type="ECO:0000313" key="5">
    <source>
        <dbReference type="Proteomes" id="UP001218170"/>
    </source>
</evidence>
<feature type="domain" description="Alpha/beta hydrolase fold-5" evidence="3">
    <location>
        <begin position="113"/>
        <end position="271"/>
    </location>
</feature>
<evidence type="ECO:0000259" key="3">
    <source>
        <dbReference type="Pfam" id="PF12695"/>
    </source>
</evidence>
<dbReference type="Proteomes" id="UP001218170">
    <property type="component" value="Unassembled WGS sequence"/>
</dbReference>
<evidence type="ECO:0000313" key="4">
    <source>
        <dbReference type="EMBL" id="MDD7960777.1"/>
    </source>
</evidence>
<dbReference type="InterPro" id="IPR029059">
    <property type="entry name" value="AB_hydrolase_5"/>
</dbReference>
<protein>
    <submittedName>
        <fullName evidence="4">Alpha/beta hydrolase</fullName>
    </submittedName>
</protein>
<accession>A0ABT5SDB1</accession>
<dbReference type="GO" id="GO:0016787">
    <property type="term" value="F:hydrolase activity"/>
    <property type="evidence" value="ECO:0007669"/>
    <property type="project" value="UniProtKB-KW"/>
</dbReference>
<comment type="caution">
    <text evidence="4">The sequence shown here is derived from an EMBL/GenBank/DDBJ whole genome shotgun (WGS) entry which is preliminary data.</text>
</comment>
<evidence type="ECO:0000256" key="2">
    <source>
        <dbReference type="SAM" id="Phobius"/>
    </source>
</evidence>
<dbReference type="Pfam" id="PF12695">
    <property type="entry name" value="Abhydrolase_5"/>
    <property type="match status" value="1"/>
</dbReference>
<dbReference type="EMBL" id="JAQZCI010000001">
    <property type="protein sequence ID" value="MDD7960777.1"/>
    <property type="molecule type" value="Genomic_DNA"/>
</dbReference>
<feature type="compositionally biased region" description="Pro residues" evidence="1">
    <location>
        <begin position="1"/>
        <end position="10"/>
    </location>
</feature>
<dbReference type="InterPro" id="IPR029058">
    <property type="entry name" value="AB_hydrolase_fold"/>
</dbReference>
<sequence>MTDPAAPDPAAPDTAATTPGETTPAETGTVTRDTRRRRSRTVRSIRIAGISLLGLIAAAVIAFLVWTNITFAATEAGRAAAHADDRIAIRVDGDLVVMEPTGAPDPALQDQGLVFLAGAKVDPEAYVPTFRAAVAEGLTVVIVRPILNMAILEWRDFSTFTAAAPDVTTWAVGGHSQGGVRACTYAERDDVTGLVLLGSYCSLGDLSDRDDLSAISVTGSRDGLLKRDAADASRELMPAQTAYVELEGVNHAQFGDYGPQPGDRDADVSDADARAKVSAAILDFFTRA</sequence>
<dbReference type="Gene3D" id="3.40.50.1820">
    <property type="entry name" value="alpha/beta hydrolase"/>
    <property type="match status" value="1"/>
</dbReference>